<dbReference type="Pfam" id="PF01042">
    <property type="entry name" value="Ribonuc_L-PSP"/>
    <property type="match status" value="1"/>
</dbReference>
<dbReference type="FunFam" id="3.30.1330.40:FF:000001">
    <property type="entry name" value="L-PSP family endoribonuclease"/>
    <property type="match status" value="1"/>
</dbReference>
<dbReference type="CDD" id="cd00448">
    <property type="entry name" value="YjgF_YER057c_UK114_family"/>
    <property type="match status" value="1"/>
</dbReference>
<evidence type="ECO:0000256" key="2">
    <source>
        <dbReference type="SAM" id="SignalP"/>
    </source>
</evidence>
<dbReference type="PANTHER" id="PTHR11803">
    <property type="entry name" value="2-IMINOBUTANOATE/2-IMINOPROPANOATE DEAMINASE RIDA"/>
    <property type="match status" value="1"/>
</dbReference>
<comment type="similarity">
    <text evidence="1">Belongs to the RutC family.</text>
</comment>
<evidence type="ECO:0000313" key="4">
    <source>
        <dbReference type="EMBL" id="GAP66670.1"/>
    </source>
</evidence>
<organism evidence="4">
    <name type="scientific">Mizugakiibacter sediminis</name>
    <dbReference type="NCBI Taxonomy" id="1475481"/>
    <lineage>
        <taxon>Bacteria</taxon>
        <taxon>Pseudomonadati</taxon>
        <taxon>Pseudomonadota</taxon>
        <taxon>Gammaproteobacteria</taxon>
        <taxon>Lysobacterales</taxon>
        <taxon>Rhodanobacteraceae</taxon>
        <taxon>Mizugakiibacter</taxon>
    </lineage>
</organism>
<dbReference type="NCBIfam" id="TIGR00004">
    <property type="entry name" value="Rid family detoxifying hydrolase"/>
    <property type="match status" value="1"/>
</dbReference>
<feature type="chain" id="PRO_5007414754" evidence="2">
    <location>
        <begin position="34"/>
        <end position="163"/>
    </location>
</feature>
<dbReference type="Proteomes" id="UP000253740">
    <property type="component" value="Unassembled WGS sequence"/>
</dbReference>
<dbReference type="InterPro" id="IPR035959">
    <property type="entry name" value="RutC-like_sf"/>
</dbReference>
<dbReference type="EMBL" id="DF952378">
    <property type="protein sequence ID" value="GAN44578.1"/>
    <property type="molecule type" value="Genomic_DNA"/>
</dbReference>
<dbReference type="AlphaFoldDB" id="A0A0K8QP59"/>
<name>A0A0K8QP59_9GAMM</name>
<dbReference type="InterPro" id="IPR006175">
    <property type="entry name" value="YjgF/YER057c/UK114"/>
</dbReference>
<dbReference type="Gene3D" id="3.30.1330.40">
    <property type="entry name" value="RutC-like"/>
    <property type="match status" value="1"/>
</dbReference>
<reference evidence="4" key="2">
    <citation type="submission" date="2015-08" db="EMBL/GenBank/DDBJ databases">
        <title>Complete DNA Sequence of Pseudomonas syringae pv. actinidiae, the Causal Agent of Kiwifruit Canker Disease.</title>
        <authorList>
            <person name="Rikkerink E.H.A."/>
            <person name="Fineran P.C."/>
        </authorList>
    </citation>
    <scope>NUCLEOTIDE SEQUENCE</scope>
    <source>
        <strain evidence="4">SkMP5</strain>
    </source>
</reference>
<dbReference type="STRING" id="1475481.GCA_000953855_02023"/>
<dbReference type="HOGENOM" id="CLU_100715_7_3_6"/>
<dbReference type="EMBL" id="DF970223">
    <property type="protein sequence ID" value="GAP66670.1"/>
    <property type="molecule type" value="Genomic_DNA"/>
</dbReference>
<dbReference type="GO" id="GO:0019239">
    <property type="term" value="F:deaminase activity"/>
    <property type="evidence" value="ECO:0007669"/>
    <property type="project" value="TreeGrafter"/>
</dbReference>
<feature type="signal peptide" evidence="2">
    <location>
        <begin position="1"/>
        <end position="33"/>
    </location>
</feature>
<evidence type="ECO:0000313" key="5">
    <source>
        <dbReference type="Proteomes" id="UP000253740"/>
    </source>
</evidence>
<dbReference type="SUPFAM" id="SSF55298">
    <property type="entry name" value="YjgF-like"/>
    <property type="match status" value="1"/>
</dbReference>
<reference evidence="3" key="1">
    <citation type="submission" date="2015-03" db="EMBL/GenBank/DDBJ databases">
        <title>Draft genome sequence of Mizugakiibacter sediminis skMP5.</title>
        <authorList>
            <person name="Watanabe T."/>
            <person name="Kojima H."/>
            <person name="Fukui M."/>
        </authorList>
    </citation>
    <scope>NUCLEOTIDE SEQUENCE</scope>
    <source>
        <strain evidence="3">SkMP5</strain>
    </source>
</reference>
<evidence type="ECO:0000313" key="3">
    <source>
        <dbReference type="EMBL" id="GAN44578.1"/>
    </source>
</evidence>
<dbReference type="GO" id="GO:0005829">
    <property type="term" value="C:cytosol"/>
    <property type="evidence" value="ECO:0007669"/>
    <property type="project" value="TreeGrafter"/>
</dbReference>
<evidence type="ECO:0000256" key="1">
    <source>
        <dbReference type="ARBA" id="ARBA00010552"/>
    </source>
</evidence>
<gene>
    <name evidence="3" type="ORF">MBSD_1113</name>
    <name evidence="4" type="ORF">MBSD_n1981</name>
</gene>
<accession>A0A0K8QP59</accession>
<proteinExistence type="inferred from homology"/>
<keyword evidence="2" id="KW-0732">Signal</keyword>
<dbReference type="InterPro" id="IPR006056">
    <property type="entry name" value="RidA"/>
</dbReference>
<protein>
    <submittedName>
        <fullName evidence="3">Endoribonuclease L-PSP</fullName>
    </submittedName>
    <submittedName>
        <fullName evidence="4">Ribonuclease UK114</fullName>
    </submittedName>
</protein>
<sequence length="163" mass="17056">MRDPAFGETAMCRPLRAVLLALAALSAALPTPAAEAPRYYRAPATAEADLPFSDAVRVGNLLFLSGQIGVLPGTLELARGGIAAESKQAMENIRAVLAANGASLDDVVKCTVFLADIRDWPAFNAVYRDFFRTHLPARSALAASGLAMGARVEVECVAAVGGR</sequence>
<dbReference type="PANTHER" id="PTHR11803:SF39">
    <property type="entry name" value="2-IMINOBUTANOATE_2-IMINOPROPANOATE DEAMINASE"/>
    <property type="match status" value="1"/>
</dbReference>
<keyword evidence="5" id="KW-1185">Reference proteome</keyword>